<dbReference type="InterPro" id="IPR011055">
    <property type="entry name" value="Dup_hybrid_motif"/>
</dbReference>
<dbReference type="AlphaFoldDB" id="A0A953I1K7"/>
<evidence type="ECO:0000313" key="3">
    <source>
        <dbReference type="EMBL" id="MBY6275281.1"/>
    </source>
</evidence>
<dbReference type="GO" id="GO:0004222">
    <property type="term" value="F:metalloendopeptidase activity"/>
    <property type="evidence" value="ECO:0007669"/>
    <property type="project" value="TreeGrafter"/>
</dbReference>
<gene>
    <name evidence="3" type="ORF">CWE10_03545</name>
</gene>
<sequence length="313" mass="34161">MIGNRRAALLALAALVVAGCAAPDRGEISTEPRPVPAEMVQLPASAPVITLRPAQVLQGDFAVLKVDQPLPGEPALHVEGLSEQPKLFLLDRHPTAFIGIPAAAPVGTYPVRLTWEGGEWEGTLEVVRKDFTVDRLEVTEEQEQIYYDPRQAEQWEKLYRLRSTSFPEPLWQGAFRPPLDGELWVTTYFGEIRIVNGVETGRHSGMDFGAPLGTPIYAPARGRVILAEEFIVSGRTIVIDHGLNLFTAYYHCEELLVQPGDWVEPGDPIGTVGSTGFSTGPHLHWTATVGNTPVDPWPLTQGSVADLFAGGRD</sequence>
<dbReference type="PANTHER" id="PTHR21666">
    <property type="entry name" value="PEPTIDASE-RELATED"/>
    <property type="match status" value="1"/>
</dbReference>
<dbReference type="Pfam" id="PF01551">
    <property type="entry name" value="Peptidase_M23"/>
    <property type="match status" value="1"/>
</dbReference>
<protein>
    <recommendedName>
        <fullName evidence="2">M23ase beta-sheet core domain-containing protein</fullName>
    </recommendedName>
</protein>
<dbReference type="CDD" id="cd12797">
    <property type="entry name" value="M23_peptidase"/>
    <property type="match status" value="1"/>
</dbReference>
<feature type="signal peptide" evidence="1">
    <location>
        <begin position="1"/>
        <end position="21"/>
    </location>
</feature>
<feature type="chain" id="PRO_5038592670" description="M23ase beta-sheet core domain-containing protein" evidence="1">
    <location>
        <begin position="22"/>
        <end position="313"/>
    </location>
</feature>
<name>A0A953I1K7_SYMTR</name>
<dbReference type="InterPro" id="IPR050570">
    <property type="entry name" value="Cell_wall_metabolism_enzyme"/>
</dbReference>
<dbReference type="InterPro" id="IPR016047">
    <property type="entry name" value="M23ase_b-sheet_dom"/>
</dbReference>
<proteinExistence type="predicted"/>
<comment type="caution">
    <text evidence="3">The sequence shown here is derived from an EMBL/GenBank/DDBJ whole genome shotgun (WGS) entry which is preliminary data.</text>
</comment>
<dbReference type="PANTHER" id="PTHR21666:SF270">
    <property type="entry name" value="MUREIN HYDROLASE ACTIVATOR ENVC"/>
    <property type="match status" value="1"/>
</dbReference>
<reference evidence="3" key="1">
    <citation type="submission" date="2017-11" db="EMBL/GenBank/DDBJ databases">
        <title>Three new genomes from thermophilic consortium.</title>
        <authorList>
            <person name="Quaggio R."/>
            <person name="Amgarten D."/>
            <person name="Setubal J.C."/>
        </authorList>
    </citation>
    <scope>NUCLEOTIDE SEQUENCE</scope>
    <source>
        <strain evidence="3">ZCTH01-B2</strain>
    </source>
</reference>
<dbReference type="RefSeq" id="WP_273378023.1">
    <property type="nucleotide sequence ID" value="NZ_JACSIR010000041.1"/>
</dbReference>
<dbReference type="PROSITE" id="PS51257">
    <property type="entry name" value="PROKAR_LIPOPROTEIN"/>
    <property type="match status" value="1"/>
</dbReference>
<dbReference type="EMBL" id="PIUK01000019">
    <property type="protein sequence ID" value="MBY6275281.1"/>
    <property type="molecule type" value="Genomic_DNA"/>
</dbReference>
<evidence type="ECO:0000256" key="1">
    <source>
        <dbReference type="SAM" id="SignalP"/>
    </source>
</evidence>
<keyword evidence="1" id="KW-0732">Signal</keyword>
<evidence type="ECO:0000259" key="2">
    <source>
        <dbReference type="Pfam" id="PF01551"/>
    </source>
</evidence>
<organism evidence="3 4">
    <name type="scientific">Symbiobacterium thermophilum</name>
    <dbReference type="NCBI Taxonomy" id="2734"/>
    <lineage>
        <taxon>Bacteria</taxon>
        <taxon>Bacillati</taxon>
        <taxon>Bacillota</taxon>
        <taxon>Clostridia</taxon>
        <taxon>Eubacteriales</taxon>
        <taxon>Symbiobacteriaceae</taxon>
        <taxon>Symbiobacterium</taxon>
    </lineage>
</organism>
<feature type="domain" description="M23ase beta-sheet core" evidence="2">
    <location>
        <begin position="202"/>
        <end position="296"/>
    </location>
</feature>
<accession>A0A953I1K7</accession>
<evidence type="ECO:0000313" key="4">
    <source>
        <dbReference type="Proteomes" id="UP000732377"/>
    </source>
</evidence>
<dbReference type="SUPFAM" id="SSF51261">
    <property type="entry name" value="Duplicated hybrid motif"/>
    <property type="match status" value="1"/>
</dbReference>
<dbReference type="Proteomes" id="UP000732377">
    <property type="component" value="Unassembled WGS sequence"/>
</dbReference>
<dbReference type="Gene3D" id="2.70.70.10">
    <property type="entry name" value="Glucose Permease (Domain IIA)"/>
    <property type="match status" value="1"/>
</dbReference>